<dbReference type="EC" id="1.2.4.1" evidence="3 10"/>
<evidence type="ECO:0000256" key="6">
    <source>
        <dbReference type="ARBA" id="ARBA00023052"/>
    </source>
</evidence>
<dbReference type="FunFam" id="3.40.50.970:FF:000013">
    <property type="entry name" value="Pyruvate dehydrogenase E1 component subunit alpha"/>
    <property type="match status" value="1"/>
</dbReference>
<comment type="function">
    <text evidence="8">The pyruvate dehydrogenase complex catalyzes the overall conversion of pyruvate to acetyl-CoA and CO(2). It contains multiple copies of three enzymatic components: pyruvate dehydrogenase (E1), dihydrolipoamide acetyltransferase (E2) and lipoamide dehydrogenase (E3).</text>
</comment>
<evidence type="ECO:0000256" key="3">
    <source>
        <dbReference type="ARBA" id="ARBA00012281"/>
    </source>
</evidence>
<keyword evidence="6 10" id="KW-0786">Thiamine pyrophosphate</keyword>
<evidence type="ECO:0000256" key="10">
    <source>
        <dbReference type="RuleBase" id="RU361139"/>
    </source>
</evidence>
<accession>A0A451GD11</accession>
<keyword evidence="13" id="KW-1185">Reference proteome</keyword>
<dbReference type="InterPro" id="IPR001017">
    <property type="entry name" value="DH_E1"/>
</dbReference>
<evidence type="ECO:0000256" key="5">
    <source>
        <dbReference type="ARBA" id="ARBA00023002"/>
    </source>
</evidence>
<keyword evidence="5 10" id="KW-0560">Oxidoreductase</keyword>
<dbReference type="SUPFAM" id="SSF52518">
    <property type="entry name" value="Thiamin diphosphate-binding fold (THDP-binding)"/>
    <property type="match status" value="1"/>
</dbReference>
<dbReference type="PANTHER" id="PTHR11516:SF60">
    <property type="entry name" value="PYRUVATE DEHYDROGENASE E1 COMPONENT SUBUNIT ALPHA"/>
    <property type="match status" value="1"/>
</dbReference>
<dbReference type="InterPro" id="IPR017597">
    <property type="entry name" value="Pyrv_DH_E1_asu_subgrp-y"/>
</dbReference>
<evidence type="ECO:0000256" key="7">
    <source>
        <dbReference type="ARBA" id="ARBA00023317"/>
    </source>
</evidence>
<comment type="caution">
    <text evidence="12">The sequence shown here is derived from an EMBL/GenBank/DDBJ whole genome shotgun (WGS) entry which is preliminary data.</text>
</comment>
<protein>
    <recommendedName>
        <fullName evidence="4 10">Pyruvate dehydrogenase E1 component subunit alpha</fullName>
        <ecNumber evidence="3 10">1.2.4.1</ecNumber>
    </recommendedName>
</protein>
<reference evidence="12 13" key="2">
    <citation type="submission" date="2019-01" db="EMBL/GenBank/DDBJ databases">
        <authorList>
            <person name="Li Y."/>
        </authorList>
    </citation>
    <scope>NUCLEOTIDE SEQUENCE [LARGE SCALE GENOMIC DNA]</scope>
    <source>
        <strain evidence="12 13">2D-5</strain>
    </source>
</reference>
<sequence>MATRKTPETEAQTGANVSKEELLEYYREMLLIRRFEEKAGQLYGMGLIGGFCHLYIGQEAVVVGIEAATKEGDKRITSYRDHGHMLACGMDPKGVMAELTGREGGYSKGKGGSMHMFSKEKHFYGGHGIVGAQVPLGAGLAFSDKYKGNDNVTFAYFGDGAANQGQVYETYNMAELWDLPVIFVIENNQYAMGTSVKRSTKSQTLFGRGVAYGIPGEQVDGMDVLAVKAAAQKAVAHCRAGKGPYILEVMTYRYRGHSMSDPAKYRSREEVQKMRDERDAIEHVRDLLLTGGHATDDDLKTIDKDIKAVVNEAAEFAKESPEPALSELWTDIYA</sequence>
<dbReference type="CDD" id="cd02000">
    <property type="entry name" value="TPP_E1_PDC_ADC_BCADC"/>
    <property type="match status" value="1"/>
</dbReference>
<dbReference type="Gene3D" id="3.40.50.970">
    <property type="match status" value="1"/>
</dbReference>
<evidence type="ECO:0000256" key="1">
    <source>
        <dbReference type="ARBA" id="ARBA00001964"/>
    </source>
</evidence>
<dbReference type="Proteomes" id="UP000285710">
    <property type="component" value="Unassembled WGS sequence"/>
</dbReference>
<dbReference type="EMBL" id="SAUW01000005">
    <property type="protein sequence ID" value="RWR13390.1"/>
    <property type="molecule type" value="Genomic_DNA"/>
</dbReference>
<dbReference type="PANTHER" id="PTHR11516">
    <property type="entry name" value="PYRUVATE DEHYDROGENASE E1 COMPONENT, ALPHA SUBUNIT BACTERIAL AND ORGANELLAR"/>
    <property type="match status" value="1"/>
</dbReference>
<dbReference type="GO" id="GO:0006086">
    <property type="term" value="P:pyruvate decarboxylation to acetyl-CoA"/>
    <property type="evidence" value="ECO:0007669"/>
    <property type="project" value="InterPro"/>
</dbReference>
<dbReference type="NCBIfam" id="TIGR03182">
    <property type="entry name" value="PDH_E1_alph_y"/>
    <property type="match status" value="1"/>
</dbReference>
<evidence type="ECO:0000256" key="4">
    <source>
        <dbReference type="ARBA" id="ARBA00014159"/>
    </source>
</evidence>
<evidence type="ECO:0000256" key="9">
    <source>
        <dbReference type="ARBA" id="ARBA00051231"/>
    </source>
</evidence>
<reference evidence="12 13" key="1">
    <citation type="submission" date="2019-01" db="EMBL/GenBank/DDBJ databases">
        <title>Sinorhodobacter populi sp. nov. isolated from the symptomatic bark tissue of Populus euramericana canker.</title>
        <authorList>
            <person name="Xu G."/>
        </authorList>
    </citation>
    <scope>NUCLEOTIDE SEQUENCE [LARGE SCALE GENOMIC DNA]</scope>
    <source>
        <strain evidence="12 13">2D-5</strain>
    </source>
</reference>
<dbReference type="RefSeq" id="WP_128269274.1">
    <property type="nucleotide sequence ID" value="NZ_SAUW01000005.1"/>
</dbReference>
<evidence type="ECO:0000313" key="12">
    <source>
        <dbReference type="EMBL" id="RWR13390.1"/>
    </source>
</evidence>
<dbReference type="InterPro" id="IPR029061">
    <property type="entry name" value="THDP-binding"/>
</dbReference>
<gene>
    <name evidence="10 12" type="primary">pdhA</name>
    <name evidence="12" type="ORF">D2T33_06695</name>
</gene>
<dbReference type="AlphaFoldDB" id="A0A451GD11"/>
<proteinExistence type="predicted"/>
<organism evidence="12 13">
    <name type="scientific">Paenirhodobacter populi</name>
    <dbReference type="NCBI Taxonomy" id="2306993"/>
    <lineage>
        <taxon>Bacteria</taxon>
        <taxon>Pseudomonadati</taxon>
        <taxon>Pseudomonadota</taxon>
        <taxon>Alphaproteobacteria</taxon>
        <taxon>Rhodobacterales</taxon>
        <taxon>Rhodobacter group</taxon>
        <taxon>Paenirhodobacter</taxon>
    </lineage>
</organism>
<dbReference type="InterPro" id="IPR050642">
    <property type="entry name" value="PDH_E1_Alpha_Subunit"/>
</dbReference>
<evidence type="ECO:0000259" key="11">
    <source>
        <dbReference type="Pfam" id="PF00676"/>
    </source>
</evidence>
<evidence type="ECO:0000313" key="13">
    <source>
        <dbReference type="Proteomes" id="UP000285710"/>
    </source>
</evidence>
<comment type="catalytic activity">
    <reaction evidence="9 10">
        <text>N(6)-[(R)-lipoyl]-L-lysyl-[protein] + pyruvate + H(+) = N(6)-[(R)-S(8)-acetyldihydrolipoyl]-L-lysyl-[protein] + CO2</text>
        <dbReference type="Rhea" id="RHEA:19189"/>
        <dbReference type="Rhea" id="RHEA-COMP:10474"/>
        <dbReference type="Rhea" id="RHEA-COMP:10478"/>
        <dbReference type="ChEBI" id="CHEBI:15361"/>
        <dbReference type="ChEBI" id="CHEBI:15378"/>
        <dbReference type="ChEBI" id="CHEBI:16526"/>
        <dbReference type="ChEBI" id="CHEBI:83099"/>
        <dbReference type="ChEBI" id="CHEBI:83111"/>
        <dbReference type="EC" id="1.2.4.1"/>
    </reaction>
</comment>
<keyword evidence="7 10" id="KW-0670">Pyruvate</keyword>
<comment type="cofactor">
    <cofactor evidence="1 10">
        <name>thiamine diphosphate</name>
        <dbReference type="ChEBI" id="CHEBI:58937"/>
    </cofactor>
</comment>
<dbReference type="Pfam" id="PF00676">
    <property type="entry name" value="E1_dh"/>
    <property type="match status" value="1"/>
</dbReference>
<name>A0A451GD11_9RHOB</name>
<feature type="domain" description="Dehydrogenase E1 component" evidence="11">
    <location>
        <begin position="28"/>
        <end position="324"/>
    </location>
</feature>
<comment type="subunit">
    <text evidence="2 10">Heterodimer of an alpha and a beta chain.</text>
</comment>
<dbReference type="GO" id="GO:0004739">
    <property type="term" value="F:pyruvate dehydrogenase (acetyl-transferring) activity"/>
    <property type="evidence" value="ECO:0007669"/>
    <property type="project" value="UniProtKB-UniRule"/>
</dbReference>
<evidence type="ECO:0000256" key="2">
    <source>
        <dbReference type="ARBA" id="ARBA00011870"/>
    </source>
</evidence>
<evidence type="ECO:0000256" key="8">
    <source>
        <dbReference type="ARBA" id="ARBA00025211"/>
    </source>
</evidence>